<dbReference type="EMBL" id="GGEC01005597">
    <property type="protein sequence ID" value="MBW86080.1"/>
    <property type="molecule type" value="Transcribed_RNA"/>
</dbReference>
<proteinExistence type="predicted"/>
<evidence type="ECO:0000313" key="1">
    <source>
        <dbReference type="EMBL" id="MBW86080.1"/>
    </source>
</evidence>
<accession>A0A2P2IXY8</accession>
<sequence>MSFQHIQQHCILGLALCCCCTSICITYKHFVLPVKSRF</sequence>
<protein>
    <submittedName>
        <fullName evidence="1">Uncharacterized protein</fullName>
    </submittedName>
</protein>
<dbReference type="AlphaFoldDB" id="A0A2P2IXY8"/>
<name>A0A2P2IXY8_RHIMU</name>
<reference evidence="1" key="1">
    <citation type="submission" date="2018-02" db="EMBL/GenBank/DDBJ databases">
        <title>Rhizophora mucronata_Transcriptome.</title>
        <authorList>
            <person name="Meera S.P."/>
            <person name="Sreeshan A."/>
            <person name="Augustine A."/>
        </authorList>
    </citation>
    <scope>NUCLEOTIDE SEQUENCE</scope>
    <source>
        <tissue evidence="1">Leaf</tissue>
    </source>
</reference>
<organism evidence="1">
    <name type="scientific">Rhizophora mucronata</name>
    <name type="common">Asiatic mangrove</name>
    <dbReference type="NCBI Taxonomy" id="61149"/>
    <lineage>
        <taxon>Eukaryota</taxon>
        <taxon>Viridiplantae</taxon>
        <taxon>Streptophyta</taxon>
        <taxon>Embryophyta</taxon>
        <taxon>Tracheophyta</taxon>
        <taxon>Spermatophyta</taxon>
        <taxon>Magnoliopsida</taxon>
        <taxon>eudicotyledons</taxon>
        <taxon>Gunneridae</taxon>
        <taxon>Pentapetalae</taxon>
        <taxon>rosids</taxon>
        <taxon>fabids</taxon>
        <taxon>Malpighiales</taxon>
        <taxon>Rhizophoraceae</taxon>
        <taxon>Rhizophora</taxon>
    </lineage>
</organism>